<dbReference type="PATRIC" id="fig|1330534.3.peg.3021"/>
<gene>
    <name evidence="4" type="ORF">L323_15245</name>
</gene>
<protein>
    <recommendedName>
        <fullName evidence="3">DUF4352 domain-containing protein</fullName>
    </recommendedName>
</protein>
<evidence type="ECO:0000313" key="4">
    <source>
        <dbReference type="EMBL" id="EPR10022.1"/>
    </source>
</evidence>
<feature type="chain" id="PRO_5039492056" description="DUF4352 domain-containing protein" evidence="2">
    <location>
        <begin position="20"/>
        <end position="199"/>
    </location>
</feature>
<organism evidence="4 5">
    <name type="scientific">Ruminiclostridium papyrosolvens C7</name>
    <dbReference type="NCBI Taxonomy" id="1330534"/>
    <lineage>
        <taxon>Bacteria</taxon>
        <taxon>Bacillati</taxon>
        <taxon>Bacillota</taxon>
        <taxon>Clostridia</taxon>
        <taxon>Eubacteriales</taxon>
        <taxon>Oscillospiraceae</taxon>
        <taxon>Ruminiclostridium</taxon>
    </lineage>
</organism>
<evidence type="ECO:0000256" key="2">
    <source>
        <dbReference type="SAM" id="SignalP"/>
    </source>
</evidence>
<dbReference type="InterPro" id="IPR029051">
    <property type="entry name" value="DUF4352"/>
</dbReference>
<reference evidence="4 5" key="1">
    <citation type="journal article" date="2013" name="Genome Announc.">
        <title>Draft Genome Sequence of the Cellulolytic Bacterium Clostridium papyrosolvens C7 (ATCC 700395).</title>
        <authorList>
            <person name="Zepeda V."/>
            <person name="Dassa B."/>
            <person name="Borovok I."/>
            <person name="Lamed R."/>
            <person name="Bayer E.A."/>
            <person name="Cate J.H."/>
        </authorList>
    </citation>
    <scope>NUCLEOTIDE SEQUENCE [LARGE SCALE GENOMIC DNA]</scope>
    <source>
        <strain evidence="4 5">C7</strain>
    </source>
</reference>
<dbReference type="Proteomes" id="UP000016860">
    <property type="component" value="Unassembled WGS sequence"/>
</dbReference>
<name>U4QYM6_9FIRM</name>
<dbReference type="PROSITE" id="PS51257">
    <property type="entry name" value="PROKAR_LIPOPROTEIN"/>
    <property type="match status" value="1"/>
</dbReference>
<comment type="caution">
    <text evidence="4">The sequence shown here is derived from an EMBL/GenBank/DDBJ whole genome shotgun (WGS) entry which is preliminary data.</text>
</comment>
<evidence type="ECO:0000256" key="1">
    <source>
        <dbReference type="ARBA" id="ARBA00022729"/>
    </source>
</evidence>
<keyword evidence="1 2" id="KW-0732">Signal</keyword>
<dbReference type="RefSeq" id="WP_020816484.1">
    <property type="nucleotide sequence ID" value="NZ_ATAY01000076.1"/>
</dbReference>
<dbReference type="OrthoDB" id="1795719at2"/>
<dbReference type="STRING" id="1330534.L323_15245"/>
<sequence>MKRSFLLFFAAVIISALCACESVSNSKDNSLASSSATTTHDSLIDDNIPKIESDIKRQHKTSVENQDWIIVDKRVTVKGLEYIINAYKKSEKSELFEADEGRAFLLIDITVKNNSKKSATISSKTMFDLTDRFGTSYNNTSLGALSCLDDENMEQLDGHIAASSEFRGGIAFEIPEVTKGLRLIIQGPAGDGRSPVILY</sequence>
<feature type="signal peptide" evidence="2">
    <location>
        <begin position="1"/>
        <end position="19"/>
    </location>
</feature>
<evidence type="ECO:0000259" key="3">
    <source>
        <dbReference type="Pfam" id="PF11611"/>
    </source>
</evidence>
<feature type="domain" description="DUF4352" evidence="3">
    <location>
        <begin position="71"/>
        <end position="191"/>
    </location>
</feature>
<dbReference type="EMBL" id="ATAY01000076">
    <property type="protein sequence ID" value="EPR10022.1"/>
    <property type="molecule type" value="Genomic_DNA"/>
</dbReference>
<proteinExistence type="predicted"/>
<accession>U4QYM6</accession>
<dbReference type="AlphaFoldDB" id="U4QYM6"/>
<dbReference type="Pfam" id="PF11611">
    <property type="entry name" value="DUF4352"/>
    <property type="match status" value="1"/>
</dbReference>
<dbReference type="Gene3D" id="2.60.40.1240">
    <property type="match status" value="1"/>
</dbReference>
<dbReference type="InterPro" id="IPR029050">
    <property type="entry name" value="Immunoprotect_excell_Ig-like"/>
</dbReference>
<evidence type="ECO:0000313" key="5">
    <source>
        <dbReference type="Proteomes" id="UP000016860"/>
    </source>
</evidence>